<dbReference type="GO" id="GO:0006357">
    <property type="term" value="P:regulation of transcription by RNA polymerase II"/>
    <property type="evidence" value="ECO:0007669"/>
    <property type="project" value="TreeGrafter"/>
</dbReference>
<protein>
    <submittedName>
        <fullName evidence="9">CT20-domain-containing protein</fullName>
    </submittedName>
</protein>
<feature type="compositionally biased region" description="Polar residues" evidence="8">
    <location>
        <begin position="1"/>
        <end position="16"/>
    </location>
</feature>
<sequence>MDIDTPATSETPNTSAVIGPAPPPAPAREWPNDAWTDDQVCSLFKGVVRWKPAGMHKHFRMIAISEHLRHHAIDPAVHPHTRIPHIWTKLRTFYNLDAIDVREDFFDAQEDENYEERFREFTLPPAEFEDLMMERVRADPSEAPTSPPQLDPDDPTAGETARPGGSARPSPAAAGGGTKRKKRTSTAAFKARASTVEDTDDASESLSPPPKPATRGRGQRRGAVGRPRAQRKVESTEPEENEVDEEEESDDEDARTGSGNEDEEESSSEESVAPSKPTRGGGRGRGRGRGGRGRGRGRGRG</sequence>
<dbReference type="OrthoDB" id="5595141at2759"/>
<evidence type="ECO:0000256" key="3">
    <source>
        <dbReference type="ARBA" id="ARBA00022853"/>
    </source>
</evidence>
<name>A0A3N2PW25_SODAK</name>
<dbReference type="PANTHER" id="PTHR13581:SF5">
    <property type="entry name" value="MRG_MORF4L-BINDING PROTEIN"/>
    <property type="match status" value="1"/>
</dbReference>
<keyword evidence="5" id="KW-0804">Transcription</keyword>
<keyword evidence="3" id="KW-0156">Chromatin regulator</keyword>
<comment type="similarity">
    <text evidence="2">Belongs to the EAF7 family.</text>
</comment>
<dbReference type="STRING" id="1314773.A0A3N2PW25"/>
<keyword evidence="6" id="KW-0539">Nucleus</keyword>
<dbReference type="GO" id="GO:0006325">
    <property type="term" value="P:chromatin organization"/>
    <property type="evidence" value="ECO:0007669"/>
    <property type="project" value="UniProtKB-KW"/>
</dbReference>
<comment type="function">
    <text evidence="7">Component of the NuA4 histone acetyltransferase complex which is involved in transcriptional activation of selected genes principally by acetylation of nucleosomal histone H4 and H2A. The NuA4 complex is also involved in DNA repair.</text>
</comment>
<evidence type="ECO:0000256" key="4">
    <source>
        <dbReference type="ARBA" id="ARBA00023015"/>
    </source>
</evidence>
<evidence type="ECO:0000256" key="6">
    <source>
        <dbReference type="ARBA" id="ARBA00023242"/>
    </source>
</evidence>
<dbReference type="GO" id="GO:0005634">
    <property type="term" value="C:nucleus"/>
    <property type="evidence" value="ECO:0007669"/>
    <property type="project" value="UniProtKB-SubCell"/>
</dbReference>
<proteinExistence type="inferred from homology"/>
<gene>
    <name evidence="9" type="ORF">SODALDRAFT_333301</name>
</gene>
<dbReference type="InterPro" id="IPR012423">
    <property type="entry name" value="Eaf7/MRGBP"/>
</dbReference>
<feature type="compositionally biased region" description="Basic residues" evidence="8">
    <location>
        <begin position="282"/>
        <end position="301"/>
    </location>
</feature>
<organism evidence="9 10">
    <name type="scientific">Sodiomyces alkalinus (strain CBS 110278 / VKM F-3762 / F11)</name>
    <name type="common">Alkaliphilic filamentous fungus</name>
    <dbReference type="NCBI Taxonomy" id="1314773"/>
    <lineage>
        <taxon>Eukaryota</taxon>
        <taxon>Fungi</taxon>
        <taxon>Dikarya</taxon>
        <taxon>Ascomycota</taxon>
        <taxon>Pezizomycotina</taxon>
        <taxon>Sordariomycetes</taxon>
        <taxon>Hypocreomycetidae</taxon>
        <taxon>Glomerellales</taxon>
        <taxon>Plectosphaerellaceae</taxon>
        <taxon>Sodiomyces</taxon>
    </lineage>
</organism>
<evidence type="ECO:0000256" key="2">
    <source>
        <dbReference type="ARBA" id="ARBA00007117"/>
    </source>
</evidence>
<dbReference type="GO" id="GO:0035267">
    <property type="term" value="C:NuA4 histone acetyltransferase complex"/>
    <property type="evidence" value="ECO:0007669"/>
    <property type="project" value="TreeGrafter"/>
</dbReference>
<dbReference type="PANTHER" id="PTHR13581">
    <property type="entry name" value="MRG-BINDING PROTEIN"/>
    <property type="match status" value="1"/>
</dbReference>
<dbReference type="AlphaFoldDB" id="A0A3N2PW25"/>
<evidence type="ECO:0000256" key="7">
    <source>
        <dbReference type="ARBA" id="ARBA00025178"/>
    </source>
</evidence>
<feature type="region of interest" description="Disordered" evidence="8">
    <location>
        <begin position="138"/>
        <end position="301"/>
    </location>
</feature>
<feature type="region of interest" description="Disordered" evidence="8">
    <location>
        <begin position="1"/>
        <end position="27"/>
    </location>
</feature>
<comment type="subcellular location">
    <subcellularLocation>
        <location evidence="1">Nucleus</location>
    </subcellularLocation>
</comment>
<evidence type="ECO:0000313" key="10">
    <source>
        <dbReference type="Proteomes" id="UP000272025"/>
    </source>
</evidence>
<evidence type="ECO:0000313" key="9">
    <source>
        <dbReference type="EMBL" id="ROT38684.1"/>
    </source>
</evidence>
<accession>A0A3N2PW25</accession>
<dbReference type="RefSeq" id="XP_028466490.1">
    <property type="nucleotide sequence ID" value="XM_028611931.1"/>
</dbReference>
<dbReference type="EMBL" id="ML119055">
    <property type="protein sequence ID" value="ROT38684.1"/>
    <property type="molecule type" value="Genomic_DNA"/>
</dbReference>
<keyword evidence="10" id="KW-1185">Reference proteome</keyword>
<dbReference type="Proteomes" id="UP000272025">
    <property type="component" value="Unassembled WGS sequence"/>
</dbReference>
<reference evidence="9 10" key="1">
    <citation type="journal article" date="2018" name="Mol. Ecol.">
        <title>The obligate alkalophilic soda-lake fungus Sodiomyces alkalinus has shifted to a protein diet.</title>
        <authorList>
            <person name="Grum-Grzhimaylo A.A."/>
            <person name="Falkoski D.L."/>
            <person name="van den Heuvel J."/>
            <person name="Valero-Jimenez C.A."/>
            <person name="Min B."/>
            <person name="Choi I.G."/>
            <person name="Lipzen A."/>
            <person name="Daum C.G."/>
            <person name="Aanen D.K."/>
            <person name="Tsang A."/>
            <person name="Henrissat B."/>
            <person name="Bilanenko E.N."/>
            <person name="de Vries R.P."/>
            <person name="van Kan J.A.L."/>
            <person name="Grigoriev I.V."/>
            <person name="Debets A.J.M."/>
        </authorList>
    </citation>
    <scope>NUCLEOTIDE SEQUENCE [LARGE SCALE GENOMIC DNA]</scope>
    <source>
        <strain evidence="9 10">F11</strain>
    </source>
</reference>
<keyword evidence="4" id="KW-0805">Transcription regulation</keyword>
<evidence type="ECO:0000256" key="5">
    <source>
        <dbReference type="ARBA" id="ARBA00023163"/>
    </source>
</evidence>
<feature type="compositionally biased region" description="Acidic residues" evidence="8">
    <location>
        <begin position="236"/>
        <end position="253"/>
    </location>
</feature>
<feature type="compositionally biased region" description="Low complexity" evidence="8">
    <location>
        <begin position="161"/>
        <end position="173"/>
    </location>
</feature>
<dbReference type="GeneID" id="39580409"/>
<evidence type="ECO:0000256" key="8">
    <source>
        <dbReference type="SAM" id="MobiDB-lite"/>
    </source>
</evidence>
<dbReference type="Pfam" id="PF07904">
    <property type="entry name" value="Eaf7"/>
    <property type="match status" value="1"/>
</dbReference>
<evidence type="ECO:0000256" key="1">
    <source>
        <dbReference type="ARBA" id="ARBA00004123"/>
    </source>
</evidence>